<accession>A0ABR2KFF4</accession>
<gene>
    <name evidence="3" type="ORF">M9Y10_034368</name>
</gene>
<reference evidence="3 4" key="1">
    <citation type="submission" date="2024-04" db="EMBL/GenBank/DDBJ databases">
        <title>Tritrichomonas musculus Genome.</title>
        <authorList>
            <person name="Alves-Ferreira E."/>
            <person name="Grigg M."/>
            <person name="Lorenzi H."/>
            <person name="Galac M."/>
        </authorList>
    </citation>
    <scope>NUCLEOTIDE SEQUENCE [LARGE SCALE GENOMIC DNA]</scope>
    <source>
        <strain evidence="3 4">EAF2021</strain>
    </source>
</reference>
<sequence length="856" mass="95364">MLFFNIFLYIIRSLSVPEIKVIKKQRYTYCLCPTNLFDRCKSDLSCDSYQVPLSNYITTDDQDAFSTISQYNDSDITIYLTSAGTSTDLFNIRLNGFNFTNNTLKLIAVDTDSITNIYLRDTKLYFQQDFECMIQGAKSVSLDEGLAQFISVLTLRNSPLSISEIIDIRTLVTDSQSISTYQGTINILENLTFSGANPAQLKGKLNLQSNSSLNLEQSSSFPMVSLRNPTKTDDQAKLYVYLSDEYEDRSIPIGIYTGGDKIFNFKENSFKIPSITVTNRFTGEIDDLGNLTFIFLIPSQGMNVMINKTSGSGCVSNFPNGFYIIFGEDTNDRQESQTDASLLQLSLDIYCSGNYPIMRFDGNINLRLMTSSTVHAILSLIDEGITINNLDSLTINVENYLTNVKFVSGGIKLTLGGNSNLRMVEDDADSITLFNNASETFYLICSSPMINFDVDSQIDYIHNLTIISQTENANLNFTQEFIEKFAKSITINHGNLPVTISTNGEYVPMVLIEDEVLNVSYESNADVINISNQTAANSKVQRAGPNIKYNFETRSIIFSQDVCLAKDVTFDGNDFIFDYINESISRYTFNKNVCIIHSKSGSNEFIAESLTFSPGTRFLSSLGSSQCQIDANVGMLDCHTSAIPSDAFSDSIKIWNSLNIASQSQPDTVKQVFFSPNSVRLDSSARVQQTTSNNGYIPGFNIHLNAQNRLTLSYEPASSNSKLLADSKPLIQNSTLYLHGNPVDVYVDKSWYRANIPDSFKIVLDGKNTKANIETELLELPNFSFYYPDGDSLVPRNDFSYTTHEKPFRETTGFIVLMVFVAIIGAGIIAAIIVGIVLCTKKKGSKKKIVDDQIIL</sequence>
<feature type="transmembrane region" description="Helical" evidence="1">
    <location>
        <begin position="814"/>
        <end position="839"/>
    </location>
</feature>
<name>A0ABR2KFF4_9EUKA</name>
<keyword evidence="4" id="KW-1185">Reference proteome</keyword>
<keyword evidence="1" id="KW-0812">Transmembrane</keyword>
<comment type="caution">
    <text evidence="3">The sequence shown here is derived from an EMBL/GenBank/DDBJ whole genome shotgun (WGS) entry which is preliminary data.</text>
</comment>
<keyword evidence="1" id="KW-0472">Membrane</keyword>
<keyword evidence="1" id="KW-1133">Transmembrane helix</keyword>
<feature type="chain" id="PRO_5046734223" evidence="2">
    <location>
        <begin position="16"/>
        <end position="856"/>
    </location>
</feature>
<evidence type="ECO:0000256" key="2">
    <source>
        <dbReference type="SAM" id="SignalP"/>
    </source>
</evidence>
<evidence type="ECO:0000256" key="1">
    <source>
        <dbReference type="SAM" id="Phobius"/>
    </source>
</evidence>
<protein>
    <submittedName>
        <fullName evidence="3">Uncharacterized protein</fullName>
    </submittedName>
</protein>
<evidence type="ECO:0000313" key="4">
    <source>
        <dbReference type="Proteomes" id="UP001470230"/>
    </source>
</evidence>
<keyword evidence="2" id="KW-0732">Signal</keyword>
<organism evidence="3 4">
    <name type="scientific">Tritrichomonas musculus</name>
    <dbReference type="NCBI Taxonomy" id="1915356"/>
    <lineage>
        <taxon>Eukaryota</taxon>
        <taxon>Metamonada</taxon>
        <taxon>Parabasalia</taxon>
        <taxon>Tritrichomonadida</taxon>
        <taxon>Tritrichomonadidae</taxon>
        <taxon>Tritrichomonas</taxon>
    </lineage>
</organism>
<evidence type="ECO:0000313" key="3">
    <source>
        <dbReference type="EMBL" id="KAK8889617.1"/>
    </source>
</evidence>
<feature type="signal peptide" evidence="2">
    <location>
        <begin position="1"/>
        <end position="15"/>
    </location>
</feature>
<proteinExistence type="predicted"/>
<dbReference type="Proteomes" id="UP001470230">
    <property type="component" value="Unassembled WGS sequence"/>
</dbReference>
<dbReference type="EMBL" id="JAPFFF010000005">
    <property type="protein sequence ID" value="KAK8889617.1"/>
    <property type="molecule type" value="Genomic_DNA"/>
</dbReference>